<evidence type="ECO:0000256" key="2">
    <source>
        <dbReference type="SAM" id="MobiDB-lite"/>
    </source>
</evidence>
<gene>
    <name evidence="4" type="ORF">NDI89_22990</name>
</gene>
<dbReference type="Proteomes" id="UP001154061">
    <property type="component" value="Unassembled WGS sequence"/>
</dbReference>
<dbReference type="PANTHER" id="PTHR46708">
    <property type="entry name" value="TENASCIN"/>
    <property type="match status" value="1"/>
</dbReference>
<dbReference type="PANTHER" id="PTHR46708:SF2">
    <property type="entry name" value="FIBRONECTIN TYPE-III DOMAIN-CONTAINING PROTEIN"/>
    <property type="match status" value="1"/>
</dbReference>
<dbReference type="InterPro" id="IPR013783">
    <property type="entry name" value="Ig-like_fold"/>
</dbReference>
<keyword evidence="5" id="KW-1185">Reference proteome</keyword>
<feature type="domain" description="Fibronectin type-III" evidence="3">
    <location>
        <begin position="52"/>
        <end position="143"/>
    </location>
</feature>
<dbReference type="CDD" id="cd00063">
    <property type="entry name" value="FN3"/>
    <property type="match status" value="3"/>
</dbReference>
<reference evidence="4" key="1">
    <citation type="submission" date="2022-06" db="EMBL/GenBank/DDBJ databases">
        <title>Natrinema sp. a new haloarchaeum isolate from saline soil.</title>
        <authorList>
            <person name="Strakova D."/>
            <person name="Galisteo C."/>
            <person name="Sanchez-Porro C."/>
            <person name="Ventosa A."/>
        </authorList>
    </citation>
    <scope>NUCLEOTIDE SEQUENCE</scope>
    <source>
        <strain evidence="4">S1CR25-10</strain>
    </source>
</reference>
<feature type="domain" description="Fibronectin type-III" evidence="3">
    <location>
        <begin position="144"/>
        <end position="235"/>
    </location>
</feature>
<dbReference type="InterPro" id="IPR003961">
    <property type="entry name" value="FN3_dom"/>
</dbReference>
<dbReference type="Pfam" id="PF00041">
    <property type="entry name" value="fn3"/>
    <property type="match status" value="3"/>
</dbReference>
<dbReference type="InterPro" id="IPR050991">
    <property type="entry name" value="ECM_Regulatory_Proteins"/>
</dbReference>
<accession>A0A9Q4L1N9</accession>
<evidence type="ECO:0000313" key="5">
    <source>
        <dbReference type="Proteomes" id="UP001154061"/>
    </source>
</evidence>
<evidence type="ECO:0000313" key="4">
    <source>
        <dbReference type="EMBL" id="MDF9748435.1"/>
    </source>
</evidence>
<feature type="region of interest" description="Disordered" evidence="2">
    <location>
        <begin position="131"/>
        <end position="154"/>
    </location>
</feature>
<sequence length="399" mass="42819">MGTNADVIGFRIVNANTASAFENRVPDGDGAGGYNEYTDYITYESTVSPPDPPENTTIDLAGITQFDVSWTEPSTGGRIDNYRVQRSVDGGSYSTVATPGSSTTSYTDTDITTDTDYRYRVRSENSLENSDWSYTTTRTSGGAPKTPAIGTPTETSLPLSWTNPAGDLDTVEIHVSTSSGTTLSDYSLLTTDTTGDYTHTGLVNGRTYHYRLVAVYPDGDSSPTSEISETTLLPNPTLDAVTAGYREVVVDWTLNDNNPDGDVTVYRDGGSVTTITELATTSYTDDGLLDGEEYSYYIERATPDASGSTGSLSDVTDLPAPTDLTVDAITATSTDLSWADNHNYGDTEVQYKQSDAASWTTFSTLALNTEAETISDLLNGEQYDARVVAVTEHSSTVDQ</sequence>
<dbReference type="InterPro" id="IPR036116">
    <property type="entry name" value="FN3_sf"/>
</dbReference>
<dbReference type="SUPFAM" id="SSF49265">
    <property type="entry name" value="Fibronectin type III"/>
    <property type="match status" value="2"/>
</dbReference>
<dbReference type="Gene3D" id="2.60.40.10">
    <property type="entry name" value="Immunoglobulins"/>
    <property type="match status" value="4"/>
</dbReference>
<proteinExistence type="predicted"/>
<feature type="domain" description="Fibronectin type-III" evidence="3">
    <location>
        <begin position="320"/>
        <end position="399"/>
    </location>
</feature>
<dbReference type="EMBL" id="JAMQOT010000015">
    <property type="protein sequence ID" value="MDF9748435.1"/>
    <property type="molecule type" value="Genomic_DNA"/>
</dbReference>
<evidence type="ECO:0000256" key="1">
    <source>
        <dbReference type="ARBA" id="ARBA00022737"/>
    </source>
</evidence>
<name>A0A9Q4L1N9_9EURY</name>
<dbReference type="SMART" id="SM00060">
    <property type="entry name" value="FN3"/>
    <property type="match status" value="4"/>
</dbReference>
<protein>
    <submittedName>
        <fullName evidence="4">Fibronectin type III domain-containing protein</fullName>
    </submittedName>
</protein>
<dbReference type="RefSeq" id="WP_277525152.1">
    <property type="nucleotide sequence ID" value="NZ_JAMQOT010000015.1"/>
</dbReference>
<evidence type="ECO:0000259" key="3">
    <source>
        <dbReference type="PROSITE" id="PS50853"/>
    </source>
</evidence>
<dbReference type="PROSITE" id="PS50853">
    <property type="entry name" value="FN3"/>
    <property type="match status" value="3"/>
</dbReference>
<feature type="compositionally biased region" description="Polar residues" evidence="2">
    <location>
        <begin position="131"/>
        <end position="140"/>
    </location>
</feature>
<keyword evidence="1" id="KW-0677">Repeat</keyword>
<organism evidence="4 5">
    <name type="scientific">Natrinema salsiterrestre</name>
    <dbReference type="NCBI Taxonomy" id="2950540"/>
    <lineage>
        <taxon>Archaea</taxon>
        <taxon>Methanobacteriati</taxon>
        <taxon>Methanobacteriota</taxon>
        <taxon>Stenosarchaea group</taxon>
        <taxon>Halobacteria</taxon>
        <taxon>Halobacteriales</taxon>
        <taxon>Natrialbaceae</taxon>
        <taxon>Natrinema</taxon>
    </lineage>
</organism>
<comment type="caution">
    <text evidence="4">The sequence shown here is derived from an EMBL/GenBank/DDBJ whole genome shotgun (WGS) entry which is preliminary data.</text>
</comment>
<dbReference type="AlphaFoldDB" id="A0A9Q4L1N9"/>